<accession>A0A919WJ72</accession>
<dbReference type="EMBL" id="BORC01000004">
    <property type="protein sequence ID" value="GIN62682.1"/>
    <property type="molecule type" value="Genomic_DNA"/>
</dbReference>
<evidence type="ECO:0000259" key="1">
    <source>
        <dbReference type="Pfam" id="PF12680"/>
    </source>
</evidence>
<dbReference type="Gene3D" id="3.10.450.50">
    <property type="match status" value="1"/>
</dbReference>
<dbReference type="InterPro" id="IPR032710">
    <property type="entry name" value="NTF2-like_dom_sf"/>
</dbReference>
<proteinExistence type="predicted"/>
<reference evidence="2" key="1">
    <citation type="submission" date="2021-03" db="EMBL/GenBank/DDBJ databases">
        <title>Antimicrobial resistance genes in bacteria isolated from Japanese honey, and their potential for conferring macrolide and lincosamide resistance in the American foulbrood pathogen Paenibacillus larvae.</title>
        <authorList>
            <person name="Okamoto M."/>
            <person name="Kumagai M."/>
            <person name="Kanamori H."/>
            <person name="Takamatsu D."/>
        </authorList>
    </citation>
    <scope>NUCLEOTIDE SEQUENCE</scope>
    <source>
        <strain evidence="2">J27TS8</strain>
    </source>
</reference>
<evidence type="ECO:0000313" key="3">
    <source>
        <dbReference type="Proteomes" id="UP000682111"/>
    </source>
</evidence>
<comment type="caution">
    <text evidence="2">The sequence shown here is derived from an EMBL/GenBank/DDBJ whole genome shotgun (WGS) entry which is preliminary data.</text>
</comment>
<dbReference type="SUPFAM" id="SSF54427">
    <property type="entry name" value="NTF2-like"/>
    <property type="match status" value="1"/>
</dbReference>
<evidence type="ECO:0000313" key="2">
    <source>
        <dbReference type="EMBL" id="GIN62682.1"/>
    </source>
</evidence>
<sequence>MSAEQKKLESSYKEIAVSFLQLVAAGKVRTAYEQYISANFTHHNPYFCGDAPSLMHSMEETSASAPNKKFEIKRVIAEGEIVAVHSHVQQDSEDIGGAVVHIFCFDGEQIVELWDIGQAIPKDSPNEYGMF</sequence>
<dbReference type="RefSeq" id="WP_212933901.1">
    <property type="nucleotide sequence ID" value="NZ_BORC01000004.1"/>
</dbReference>
<dbReference type="Proteomes" id="UP000682111">
    <property type="component" value="Unassembled WGS sequence"/>
</dbReference>
<protein>
    <submittedName>
        <fullName evidence="2">Polyketide cyclase</fullName>
    </submittedName>
</protein>
<keyword evidence="3" id="KW-1185">Reference proteome</keyword>
<dbReference type="InterPro" id="IPR037401">
    <property type="entry name" value="SnoaL-like"/>
</dbReference>
<gene>
    <name evidence="2" type="ORF">J27TS8_26750</name>
</gene>
<dbReference type="Pfam" id="PF12680">
    <property type="entry name" value="SnoaL_2"/>
    <property type="match status" value="1"/>
</dbReference>
<name>A0A919WJ72_9BACI</name>
<feature type="domain" description="SnoaL-like" evidence="1">
    <location>
        <begin position="19"/>
        <end position="112"/>
    </location>
</feature>
<organism evidence="2 3">
    <name type="scientific">Robertmurraya siralis</name>
    <dbReference type="NCBI Taxonomy" id="77777"/>
    <lineage>
        <taxon>Bacteria</taxon>
        <taxon>Bacillati</taxon>
        <taxon>Bacillota</taxon>
        <taxon>Bacilli</taxon>
        <taxon>Bacillales</taxon>
        <taxon>Bacillaceae</taxon>
        <taxon>Robertmurraya</taxon>
    </lineage>
</organism>
<dbReference type="AlphaFoldDB" id="A0A919WJ72"/>